<evidence type="ECO:0000313" key="2">
    <source>
        <dbReference type="EMBL" id="NVO84257.1"/>
    </source>
</evidence>
<dbReference type="RefSeq" id="WP_176898602.1">
    <property type="nucleotide sequence ID" value="NZ_JABKAV010000009.1"/>
</dbReference>
<keyword evidence="3" id="KW-1185">Reference proteome</keyword>
<feature type="signal peptide" evidence="1">
    <location>
        <begin position="1"/>
        <end position="22"/>
    </location>
</feature>
<feature type="chain" id="PRO_5046718521" evidence="1">
    <location>
        <begin position="23"/>
        <end position="284"/>
    </location>
</feature>
<dbReference type="Pfam" id="PF13645">
    <property type="entry name" value="YkuD_2"/>
    <property type="match status" value="1"/>
</dbReference>
<dbReference type="PANTHER" id="PTHR38477:SF1">
    <property type="entry name" value="MUREIN L,D-TRANSPEPTIDASE CATALYTIC DOMAIN FAMILY PROTEIN"/>
    <property type="match status" value="1"/>
</dbReference>
<sequence length="284" mass="30432">MTKLPTLTAGFILTLFSSFTPAGRVSSAPGAAPAEAVAVVPASFRPNLLVPSLLNPAERTSYLAAFEQHVARTYLRAGLMGAALPLPVYRQALLGFYNLQQQGQIQAGTRTLTIADFSQSSNRERLWVVDVTEGRLLHHTLVAHGKNTGEEFARNFSNVEGSEKSSLGFYVTGPTYQGKHGLSLRLQGVDAGYNTNARTRAIVVHGADYVSKAFASQHGRLGRSQGCPALPAAESAAIIRTIKGGTVLYIHGPAQVSYRSNLLELDAALVAFAREQQRLTSRPG</sequence>
<dbReference type="PANTHER" id="PTHR38477">
    <property type="entry name" value="HYPOTHETICAL EXPORTED PROTEIN"/>
    <property type="match status" value="1"/>
</dbReference>
<accession>A0ABX2Q1V1</accession>
<proteinExistence type="predicted"/>
<protein>
    <submittedName>
        <fullName evidence="2">Murein L,D-transpeptidase catalytic domain family protein</fullName>
    </submittedName>
</protein>
<keyword evidence="1" id="KW-0732">Signal</keyword>
<evidence type="ECO:0000313" key="3">
    <source>
        <dbReference type="Proteomes" id="UP000626554"/>
    </source>
</evidence>
<gene>
    <name evidence="2" type="ORF">HW556_05135</name>
</gene>
<reference evidence="2 3" key="1">
    <citation type="submission" date="2020-05" db="EMBL/GenBank/DDBJ databases">
        <title>Hymenobacter terrestris sp. nov. and Hymenobacter lapidiphilus sp. nov., isolated from regoliths in Antarctica.</title>
        <authorList>
            <person name="Sedlacek I."/>
            <person name="Pantucek R."/>
            <person name="Zeman M."/>
            <person name="Holochova P."/>
            <person name="Kralova S."/>
            <person name="Stankova E."/>
            <person name="Sedo O."/>
            <person name="Micenkova L."/>
            <person name="Svec P."/>
            <person name="Gupta V."/>
            <person name="Sood U."/>
            <person name="Korpole U.S."/>
            <person name="Lal R."/>
        </authorList>
    </citation>
    <scope>NUCLEOTIDE SEQUENCE [LARGE SCALE GENOMIC DNA]</scope>
    <source>
        <strain evidence="2 3">P5252</strain>
    </source>
</reference>
<organism evidence="2 3">
    <name type="scientific">Hymenobacter terrestris</name>
    <dbReference type="NCBI Taxonomy" id="2748310"/>
    <lineage>
        <taxon>Bacteria</taxon>
        <taxon>Pseudomonadati</taxon>
        <taxon>Bacteroidota</taxon>
        <taxon>Cytophagia</taxon>
        <taxon>Cytophagales</taxon>
        <taxon>Hymenobacteraceae</taxon>
        <taxon>Hymenobacter</taxon>
    </lineage>
</organism>
<dbReference type="InterPro" id="IPR032676">
    <property type="entry name" value="YkuD_2"/>
</dbReference>
<name>A0ABX2Q1V1_9BACT</name>
<dbReference type="Proteomes" id="UP000626554">
    <property type="component" value="Unassembled WGS sequence"/>
</dbReference>
<evidence type="ECO:0000256" key="1">
    <source>
        <dbReference type="SAM" id="SignalP"/>
    </source>
</evidence>
<dbReference type="EMBL" id="JABKAV010000009">
    <property type="protein sequence ID" value="NVO84257.1"/>
    <property type="molecule type" value="Genomic_DNA"/>
</dbReference>
<comment type="caution">
    <text evidence="2">The sequence shown here is derived from an EMBL/GenBank/DDBJ whole genome shotgun (WGS) entry which is preliminary data.</text>
</comment>